<dbReference type="EMBL" id="BGPR01001681">
    <property type="protein sequence ID" value="GBM59426.1"/>
    <property type="molecule type" value="Genomic_DNA"/>
</dbReference>
<evidence type="ECO:0000313" key="2">
    <source>
        <dbReference type="EMBL" id="GBM59426.1"/>
    </source>
</evidence>
<evidence type="ECO:0000256" key="1">
    <source>
        <dbReference type="SAM" id="SignalP"/>
    </source>
</evidence>
<sequence length="352" mass="40447">MSRLTFLVLFVFPLSWGHIQQYSPGSEEILRGLEQFAEAAKRQLADKPIPDMSHWKMQRIETINTLKELRSKLDFACSCANHAKVLGSGMNLLCTLSTLIEFLMGFLPLPFMNVSSYMCPLAFLTTQTSSIMELILSTKYQNDLQATLIKDREISSSLEEWLQFSRNLEGEVQNIFGFDLKSKNTLHFALLNEFYGLLTRIENFKEALDLMKRGKYSIFLENDIYIDDLLKFSKYLKDSPLDSKKIQLSLTILSTLISFTKSAFEVYRNMRQEKMSETILSIWNKLNIKIPPAVKSSALIFLNVLDLAREVTSFQNARNIVKDGNCPYSDSLKHIIDILEQELTFMESSFSI</sequence>
<reference evidence="2 3" key="1">
    <citation type="journal article" date="2019" name="Sci. Rep.">
        <title>Orb-weaving spider Araneus ventricosus genome elucidates the spidroin gene catalogue.</title>
        <authorList>
            <person name="Kono N."/>
            <person name="Nakamura H."/>
            <person name="Ohtoshi R."/>
            <person name="Moran D.A.P."/>
            <person name="Shinohara A."/>
            <person name="Yoshida Y."/>
            <person name="Fujiwara M."/>
            <person name="Mori M."/>
            <person name="Tomita M."/>
            <person name="Arakawa K."/>
        </authorList>
    </citation>
    <scope>NUCLEOTIDE SEQUENCE [LARGE SCALE GENOMIC DNA]</scope>
</reference>
<gene>
    <name evidence="2" type="ORF">AVEN_174410_1</name>
</gene>
<protein>
    <submittedName>
        <fullName evidence="2">Uncharacterized protein</fullName>
    </submittedName>
</protein>
<accession>A0A4Y2H3A6</accession>
<feature type="chain" id="PRO_5021348419" evidence="1">
    <location>
        <begin position="18"/>
        <end position="352"/>
    </location>
</feature>
<organism evidence="2 3">
    <name type="scientific">Araneus ventricosus</name>
    <name type="common">Orbweaver spider</name>
    <name type="synonym">Epeira ventricosa</name>
    <dbReference type="NCBI Taxonomy" id="182803"/>
    <lineage>
        <taxon>Eukaryota</taxon>
        <taxon>Metazoa</taxon>
        <taxon>Ecdysozoa</taxon>
        <taxon>Arthropoda</taxon>
        <taxon>Chelicerata</taxon>
        <taxon>Arachnida</taxon>
        <taxon>Araneae</taxon>
        <taxon>Araneomorphae</taxon>
        <taxon>Entelegynae</taxon>
        <taxon>Araneoidea</taxon>
        <taxon>Araneidae</taxon>
        <taxon>Araneus</taxon>
    </lineage>
</organism>
<keyword evidence="3" id="KW-1185">Reference proteome</keyword>
<dbReference type="Proteomes" id="UP000499080">
    <property type="component" value="Unassembled WGS sequence"/>
</dbReference>
<feature type="signal peptide" evidence="1">
    <location>
        <begin position="1"/>
        <end position="17"/>
    </location>
</feature>
<keyword evidence="1" id="KW-0732">Signal</keyword>
<proteinExistence type="predicted"/>
<comment type="caution">
    <text evidence="2">The sequence shown here is derived from an EMBL/GenBank/DDBJ whole genome shotgun (WGS) entry which is preliminary data.</text>
</comment>
<name>A0A4Y2H3A6_ARAVE</name>
<dbReference type="OrthoDB" id="10427090at2759"/>
<evidence type="ECO:0000313" key="3">
    <source>
        <dbReference type="Proteomes" id="UP000499080"/>
    </source>
</evidence>
<dbReference type="AlphaFoldDB" id="A0A4Y2H3A6"/>